<name>A0AAV8RH03_ENSVE</name>
<feature type="region of interest" description="Disordered" evidence="1">
    <location>
        <begin position="1"/>
        <end position="26"/>
    </location>
</feature>
<gene>
    <name evidence="2" type="ORF">OPV22_008640</name>
</gene>
<evidence type="ECO:0000313" key="2">
    <source>
        <dbReference type="EMBL" id="KAJ8498088.1"/>
    </source>
</evidence>
<keyword evidence="3" id="KW-1185">Reference proteome</keyword>
<accession>A0AAV8RH03</accession>
<sequence>MLRVVVRSSPTRNESTTNPISDLRPIKKGCEPSPSVKLHPLLALPCSPSARRLCRSTTWLHLRCHHLPSEAVATASDLVVVAKSAIIQVAIQATVDLILLHPIQAMMRPRPVRLPPASLRCSLTQTKAEAVVQIATDRGTQTAWRAN</sequence>
<proteinExistence type="predicted"/>
<feature type="compositionally biased region" description="Polar residues" evidence="1">
    <location>
        <begin position="8"/>
        <end position="20"/>
    </location>
</feature>
<comment type="caution">
    <text evidence="2">The sequence shown here is derived from an EMBL/GenBank/DDBJ whole genome shotgun (WGS) entry which is preliminary data.</text>
</comment>
<reference evidence="2 3" key="1">
    <citation type="submission" date="2022-12" db="EMBL/GenBank/DDBJ databases">
        <title>Chromosome-scale assembly of the Ensete ventricosum genome.</title>
        <authorList>
            <person name="Dussert Y."/>
            <person name="Stocks J."/>
            <person name="Wendawek A."/>
            <person name="Woldeyes F."/>
            <person name="Nichols R.A."/>
            <person name="Borrell J.S."/>
        </authorList>
    </citation>
    <scope>NUCLEOTIDE SEQUENCE [LARGE SCALE GENOMIC DNA]</scope>
    <source>
        <strain evidence="3">cv. Maze</strain>
        <tissue evidence="2">Seeds</tissue>
    </source>
</reference>
<dbReference type="Proteomes" id="UP001222027">
    <property type="component" value="Unassembled WGS sequence"/>
</dbReference>
<dbReference type="AlphaFoldDB" id="A0AAV8RH03"/>
<protein>
    <submittedName>
        <fullName evidence="2">Uncharacterized protein</fullName>
    </submittedName>
</protein>
<organism evidence="2 3">
    <name type="scientific">Ensete ventricosum</name>
    <name type="common">Abyssinian banana</name>
    <name type="synonym">Musa ensete</name>
    <dbReference type="NCBI Taxonomy" id="4639"/>
    <lineage>
        <taxon>Eukaryota</taxon>
        <taxon>Viridiplantae</taxon>
        <taxon>Streptophyta</taxon>
        <taxon>Embryophyta</taxon>
        <taxon>Tracheophyta</taxon>
        <taxon>Spermatophyta</taxon>
        <taxon>Magnoliopsida</taxon>
        <taxon>Liliopsida</taxon>
        <taxon>Zingiberales</taxon>
        <taxon>Musaceae</taxon>
        <taxon>Ensete</taxon>
    </lineage>
</organism>
<dbReference type="EMBL" id="JAQQAF010000003">
    <property type="protein sequence ID" value="KAJ8498088.1"/>
    <property type="molecule type" value="Genomic_DNA"/>
</dbReference>
<evidence type="ECO:0000256" key="1">
    <source>
        <dbReference type="SAM" id="MobiDB-lite"/>
    </source>
</evidence>
<evidence type="ECO:0000313" key="3">
    <source>
        <dbReference type="Proteomes" id="UP001222027"/>
    </source>
</evidence>